<dbReference type="EMBL" id="ML119873">
    <property type="protein sequence ID" value="RPA72206.1"/>
    <property type="molecule type" value="Genomic_DNA"/>
</dbReference>
<protein>
    <recommendedName>
        <fullName evidence="3">F-box domain-containing protein</fullName>
    </recommendedName>
</protein>
<name>A0A3N4HGI9_ASCIM</name>
<sequence>MAKPEQSLNSSSTFLTFPTNIRLHIYSYCTALTLLQLAHTSSRLHTEINEHPKVVLRSQGYQCPPLSYFETLAEIPEAERTPDYFRIRFVGSLADSEEIRLFNRIYLPLQGLQDGHVSDPSHGGIVNPRLVCEQCRMVKRAVEFGREGDCMNGGLGEGRVCAVCRWKGRHETKEDDGGGHVVPLVLRTFLEETQLNELLSSARNNRIG</sequence>
<reference evidence="1 2" key="1">
    <citation type="journal article" date="2018" name="Nat. Ecol. Evol.">
        <title>Pezizomycetes genomes reveal the molecular basis of ectomycorrhizal truffle lifestyle.</title>
        <authorList>
            <person name="Murat C."/>
            <person name="Payen T."/>
            <person name="Noel B."/>
            <person name="Kuo A."/>
            <person name="Morin E."/>
            <person name="Chen J."/>
            <person name="Kohler A."/>
            <person name="Krizsan K."/>
            <person name="Balestrini R."/>
            <person name="Da Silva C."/>
            <person name="Montanini B."/>
            <person name="Hainaut M."/>
            <person name="Levati E."/>
            <person name="Barry K.W."/>
            <person name="Belfiori B."/>
            <person name="Cichocki N."/>
            <person name="Clum A."/>
            <person name="Dockter R.B."/>
            <person name="Fauchery L."/>
            <person name="Guy J."/>
            <person name="Iotti M."/>
            <person name="Le Tacon F."/>
            <person name="Lindquist E.A."/>
            <person name="Lipzen A."/>
            <person name="Malagnac F."/>
            <person name="Mello A."/>
            <person name="Molinier V."/>
            <person name="Miyauchi S."/>
            <person name="Poulain J."/>
            <person name="Riccioni C."/>
            <person name="Rubini A."/>
            <person name="Sitrit Y."/>
            <person name="Splivallo R."/>
            <person name="Traeger S."/>
            <person name="Wang M."/>
            <person name="Zifcakova L."/>
            <person name="Wipf D."/>
            <person name="Zambonelli A."/>
            <person name="Paolocci F."/>
            <person name="Nowrousian M."/>
            <person name="Ottonello S."/>
            <person name="Baldrian P."/>
            <person name="Spatafora J.W."/>
            <person name="Henrissat B."/>
            <person name="Nagy L.G."/>
            <person name="Aury J.M."/>
            <person name="Wincker P."/>
            <person name="Grigoriev I.V."/>
            <person name="Bonfante P."/>
            <person name="Martin F.M."/>
        </authorList>
    </citation>
    <scope>NUCLEOTIDE SEQUENCE [LARGE SCALE GENOMIC DNA]</scope>
    <source>
        <strain evidence="1 2">RN42</strain>
    </source>
</reference>
<evidence type="ECO:0000313" key="2">
    <source>
        <dbReference type="Proteomes" id="UP000275078"/>
    </source>
</evidence>
<proteinExistence type="predicted"/>
<keyword evidence="2" id="KW-1185">Reference proteome</keyword>
<accession>A0A3N4HGI9</accession>
<dbReference type="AlphaFoldDB" id="A0A3N4HGI9"/>
<evidence type="ECO:0008006" key="3">
    <source>
        <dbReference type="Google" id="ProtNLM"/>
    </source>
</evidence>
<evidence type="ECO:0000313" key="1">
    <source>
        <dbReference type="EMBL" id="RPA72206.1"/>
    </source>
</evidence>
<dbReference type="Proteomes" id="UP000275078">
    <property type="component" value="Unassembled WGS sequence"/>
</dbReference>
<organism evidence="1 2">
    <name type="scientific">Ascobolus immersus RN42</name>
    <dbReference type="NCBI Taxonomy" id="1160509"/>
    <lineage>
        <taxon>Eukaryota</taxon>
        <taxon>Fungi</taxon>
        <taxon>Dikarya</taxon>
        <taxon>Ascomycota</taxon>
        <taxon>Pezizomycotina</taxon>
        <taxon>Pezizomycetes</taxon>
        <taxon>Pezizales</taxon>
        <taxon>Ascobolaceae</taxon>
        <taxon>Ascobolus</taxon>
    </lineage>
</organism>
<gene>
    <name evidence="1" type="ORF">BJ508DRAFT_367388</name>
</gene>